<dbReference type="GO" id="GO:0035438">
    <property type="term" value="F:cyclic-di-GMP binding"/>
    <property type="evidence" value="ECO:0007669"/>
    <property type="project" value="InterPro"/>
</dbReference>
<proteinExistence type="predicted"/>
<gene>
    <name evidence="2" type="ORF">FOKN1_1053</name>
</gene>
<dbReference type="Pfam" id="PF07238">
    <property type="entry name" value="PilZ"/>
    <property type="match status" value="1"/>
</dbReference>
<evidence type="ECO:0000313" key="2">
    <source>
        <dbReference type="EMBL" id="BAZ93453.1"/>
    </source>
</evidence>
<dbReference type="KEGG" id="ttc:FOKN1_1053"/>
<feature type="domain" description="PilZ" evidence="1">
    <location>
        <begin position="379"/>
        <end position="450"/>
    </location>
</feature>
<dbReference type="EMBL" id="AP018052">
    <property type="protein sequence ID" value="BAZ93453.1"/>
    <property type="molecule type" value="Genomic_DNA"/>
</dbReference>
<reference evidence="2 3" key="1">
    <citation type="submission" date="2017-05" db="EMBL/GenBank/DDBJ databases">
        <title>Thiocyanate degradation by Thiohalobacter thiocyanaticus FOKN1.</title>
        <authorList>
            <person name="Oshiki M."/>
            <person name="Fukushima T."/>
            <person name="Kawano S."/>
            <person name="Nakagawa J."/>
        </authorList>
    </citation>
    <scope>NUCLEOTIDE SEQUENCE [LARGE SCALE GENOMIC DNA]</scope>
    <source>
        <strain evidence="2 3">FOKN1</strain>
    </source>
</reference>
<dbReference type="RefSeq" id="WP_096365410.1">
    <property type="nucleotide sequence ID" value="NZ_AP018052.1"/>
</dbReference>
<dbReference type="AlphaFoldDB" id="A0A1Z4VPM9"/>
<organism evidence="2 3">
    <name type="scientific">Thiohalobacter thiocyanaticus</name>
    <dbReference type="NCBI Taxonomy" id="585455"/>
    <lineage>
        <taxon>Bacteria</taxon>
        <taxon>Pseudomonadati</taxon>
        <taxon>Pseudomonadota</taxon>
        <taxon>Gammaproteobacteria</taxon>
        <taxon>Thiohalobacterales</taxon>
        <taxon>Thiohalobacteraceae</taxon>
        <taxon>Thiohalobacter</taxon>
    </lineage>
</organism>
<dbReference type="Proteomes" id="UP000218765">
    <property type="component" value="Chromosome"/>
</dbReference>
<dbReference type="InterPro" id="IPR009875">
    <property type="entry name" value="PilZ_domain"/>
</dbReference>
<evidence type="ECO:0000313" key="3">
    <source>
        <dbReference type="Proteomes" id="UP000218765"/>
    </source>
</evidence>
<name>A0A1Z4VPM9_9GAMM</name>
<evidence type="ECO:0000259" key="1">
    <source>
        <dbReference type="Pfam" id="PF07238"/>
    </source>
</evidence>
<sequence length="532" mass="60282">MFLTVPPQSPLPGVDTRAGAVRKWIDQLPYTNSLDTAHQLITRLRDLHHQPLEAAHRHELLQCFLEAFQRLHEPLRRPLPATTEDPLAASRLHSLDRLTEELLIGYKYVINDAQQERRLLRRPRHLHQSVPLAMHLIALLLATRYQSYLPTDTQLWREAGTLLHYSREHALGAQPLASPLPFAEHRLDAAASYALMAFMRLSDPFRLPHGTLWDCFGFLAAQIRRCGLQAHPEPPDSPQARAVCIDCEPAEWRQTPPPDADPARWYWLDPSPLLAAIQSGSLALEQGTTPAQLGLSEAIGRQDARHLLQRLQIQFRDPPQRRLERFESGQTVQLAVGLEACFYLHNRGVSFDPRDYLEPEDEDAIDIGQAPGTYPMAGSDSLQAYRCNVLNRSAGGLAVELPGDGPPRIRVGELLAVSLADSDAGDPQWLIATVRWLVRQPRQRELGLQYIAREITPCALRLEREGRLPPQPALETSIVHQDTRYQLLIAARGLYRPQRRLELLRGSQRQQIECTQLVESTGLYERFRYTIA</sequence>
<dbReference type="OrthoDB" id="5724405at2"/>
<accession>A0A1Z4VPM9</accession>
<keyword evidence="3" id="KW-1185">Reference proteome</keyword>
<protein>
    <recommendedName>
        <fullName evidence="1">PilZ domain-containing protein</fullName>
    </recommendedName>
</protein>